<keyword evidence="3" id="KW-0560">Oxidoreductase</keyword>
<keyword evidence="5" id="KW-1185">Reference proteome</keyword>
<comment type="similarity">
    <text evidence="1">Belongs to the short-chain dehydrogenases/reductases (SDR) family.</text>
</comment>
<dbReference type="InterPro" id="IPR002347">
    <property type="entry name" value="SDR_fam"/>
</dbReference>
<dbReference type="Proteomes" id="UP001497480">
    <property type="component" value="Unassembled WGS sequence"/>
</dbReference>
<gene>
    <name evidence="4" type="ORF">LLUT_LOCUS9257</name>
</gene>
<dbReference type="AlphaFoldDB" id="A0AAV1WGC2"/>
<accession>A0AAV1WGC2</accession>
<name>A0AAV1WGC2_LUPLU</name>
<dbReference type="EMBL" id="CAXHTB010000006">
    <property type="protein sequence ID" value="CAL0308197.1"/>
    <property type="molecule type" value="Genomic_DNA"/>
</dbReference>
<evidence type="ECO:0000256" key="2">
    <source>
        <dbReference type="ARBA" id="ARBA00022857"/>
    </source>
</evidence>
<evidence type="ECO:0000256" key="3">
    <source>
        <dbReference type="ARBA" id="ARBA00023002"/>
    </source>
</evidence>
<proteinExistence type="inferred from homology"/>
<dbReference type="Gene3D" id="3.40.50.720">
    <property type="entry name" value="NAD(P)-binding Rossmann-like Domain"/>
    <property type="match status" value="1"/>
</dbReference>
<comment type="caution">
    <text evidence="4">The sequence shown here is derived from an EMBL/GenBank/DDBJ whole genome shotgun (WGS) entry which is preliminary data.</text>
</comment>
<dbReference type="Pfam" id="PF00106">
    <property type="entry name" value="adh_short"/>
    <property type="match status" value="1"/>
</dbReference>
<keyword evidence="2" id="KW-0521">NADP</keyword>
<evidence type="ECO:0000313" key="5">
    <source>
        <dbReference type="Proteomes" id="UP001497480"/>
    </source>
</evidence>
<dbReference type="PANTHER" id="PTHR43490">
    <property type="entry name" value="(+)-NEOMENTHOL DEHYDROGENASE"/>
    <property type="match status" value="1"/>
</dbReference>
<evidence type="ECO:0000256" key="1">
    <source>
        <dbReference type="ARBA" id="ARBA00006484"/>
    </source>
</evidence>
<dbReference type="SUPFAM" id="SSF51735">
    <property type="entry name" value="NAD(P)-binding Rossmann-fold domains"/>
    <property type="match status" value="1"/>
</dbReference>
<organism evidence="4 5">
    <name type="scientific">Lupinus luteus</name>
    <name type="common">European yellow lupine</name>
    <dbReference type="NCBI Taxonomy" id="3873"/>
    <lineage>
        <taxon>Eukaryota</taxon>
        <taxon>Viridiplantae</taxon>
        <taxon>Streptophyta</taxon>
        <taxon>Embryophyta</taxon>
        <taxon>Tracheophyta</taxon>
        <taxon>Spermatophyta</taxon>
        <taxon>Magnoliopsida</taxon>
        <taxon>eudicotyledons</taxon>
        <taxon>Gunneridae</taxon>
        <taxon>Pentapetalae</taxon>
        <taxon>rosids</taxon>
        <taxon>fabids</taxon>
        <taxon>Fabales</taxon>
        <taxon>Fabaceae</taxon>
        <taxon>Papilionoideae</taxon>
        <taxon>50 kb inversion clade</taxon>
        <taxon>genistoids sensu lato</taxon>
        <taxon>core genistoids</taxon>
        <taxon>Genisteae</taxon>
        <taxon>Lupinus</taxon>
    </lineage>
</organism>
<dbReference type="InterPro" id="IPR036291">
    <property type="entry name" value="NAD(P)-bd_dom_sf"/>
</dbReference>
<reference evidence="4 5" key="1">
    <citation type="submission" date="2024-03" db="EMBL/GenBank/DDBJ databases">
        <authorList>
            <person name="Martinez-Hernandez J."/>
        </authorList>
    </citation>
    <scope>NUCLEOTIDE SEQUENCE [LARGE SCALE GENOMIC DNA]</scope>
</reference>
<sequence>MAEGTKSKQLASNGITVVVTARDEKKGLESIEKLKQLDLPGHVVFHQLDVTDPASIRSLEDFVTNHFGKLDILVNNGGINGVVAKGEGACIAANYYGSKGMCEALIPLLKLSDSPRIVNITSTWGILEVLNS</sequence>
<evidence type="ECO:0000313" key="4">
    <source>
        <dbReference type="EMBL" id="CAL0308197.1"/>
    </source>
</evidence>
<dbReference type="GO" id="GO:0016491">
    <property type="term" value="F:oxidoreductase activity"/>
    <property type="evidence" value="ECO:0007669"/>
    <property type="project" value="UniProtKB-KW"/>
</dbReference>
<dbReference type="GO" id="GO:0016020">
    <property type="term" value="C:membrane"/>
    <property type="evidence" value="ECO:0007669"/>
    <property type="project" value="TreeGrafter"/>
</dbReference>
<protein>
    <submittedName>
        <fullName evidence="4">Uncharacterized protein</fullName>
    </submittedName>
</protein>
<dbReference type="PANTHER" id="PTHR43490:SF98">
    <property type="entry name" value="OS02G0640600 PROTEIN"/>
    <property type="match status" value="1"/>
</dbReference>